<evidence type="ECO:0000313" key="3">
    <source>
        <dbReference type="EMBL" id="MBB5967203.1"/>
    </source>
</evidence>
<feature type="region of interest" description="Disordered" evidence="1">
    <location>
        <begin position="46"/>
        <end position="70"/>
    </location>
</feature>
<sequence length="70" mass="7153">MTVQAPGPSHSTADSESWRHLQTAAALGAWAVLGLAVAPVVLRRESGTASRRANGAGAVPERYSGVSPLT</sequence>
<evidence type="ECO:0000256" key="1">
    <source>
        <dbReference type="SAM" id="MobiDB-lite"/>
    </source>
</evidence>
<dbReference type="EMBL" id="JACHJJ010000030">
    <property type="protein sequence ID" value="MBB5967203.1"/>
    <property type="molecule type" value="Genomic_DNA"/>
</dbReference>
<dbReference type="RefSeq" id="WP_184947983.1">
    <property type="nucleotide sequence ID" value="NZ_BAAAWZ010000004.1"/>
</dbReference>
<organism evidence="3 4">
    <name type="scientific">Planomonospora venezuelensis</name>
    <dbReference type="NCBI Taxonomy" id="1999"/>
    <lineage>
        <taxon>Bacteria</taxon>
        <taxon>Bacillati</taxon>
        <taxon>Actinomycetota</taxon>
        <taxon>Actinomycetes</taxon>
        <taxon>Streptosporangiales</taxon>
        <taxon>Streptosporangiaceae</taxon>
        <taxon>Planomonospora</taxon>
    </lineage>
</organism>
<dbReference type="Proteomes" id="UP000562352">
    <property type="component" value="Unassembled WGS sequence"/>
</dbReference>
<keyword evidence="4" id="KW-1185">Reference proteome</keyword>
<keyword evidence="2" id="KW-0472">Membrane</keyword>
<accession>A0A841DEL1</accession>
<gene>
    <name evidence="3" type="ORF">FHS22_006505</name>
</gene>
<keyword evidence="2" id="KW-0812">Transmembrane</keyword>
<name>A0A841DEL1_PLAVE</name>
<feature type="transmembrane region" description="Helical" evidence="2">
    <location>
        <begin position="20"/>
        <end position="42"/>
    </location>
</feature>
<protein>
    <submittedName>
        <fullName evidence="3">Uncharacterized protein</fullName>
    </submittedName>
</protein>
<evidence type="ECO:0000313" key="4">
    <source>
        <dbReference type="Proteomes" id="UP000562352"/>
    </source>
</evidence>
<keyword evidence="2" id="KW-1133">Transmembrane helix</keyword>
<dbReference type="AlphaFoldDB" id="A0A841DEL1"/>
<reference evidence="3 4" key="1">
    <citation type="submission" date="2020-08" db="EMBL/GenBank/DDBJ databases">
        <title>Genomic Encyclopedia of Type Strains, Phase III (KMG-III): the genomes of soil and plant-associated and newly described type strains.</title>
        <authorList>
            <person name="Whitman W."/>
        </authorList>
    </citation>
    <scope>NUCLEOTIDE SEQUENCE [LARGE SCALE GENOMIC DNA]</scope>
    <source>
        <strain evidence="3 4">CECT 3303</strain>
    </source>
</reference>
<evidence type="ECO:0000256" key="2">
    <source>
        <dbReference type="SAM" id="Phobius"/>
    </source>
</evidence>
<comment type="caution">
    <text evidence="3">The sequence shown here is derived from an EMBL/GenBank/DDBJ whole genome shotgun (WGS) entry which is preliminary data.</text>
</comment>
<proteinExistence type="predicted"/>